<gene>
    <name evidence="2" type="ORF">Nepgr_007734</name>
</gene>
<feature type="compositionally biased region" description="Basic and acidic residues" evidence="1">
    <location>
        <begin position="64"/>
        <end position="74"/>
    </location>
</feature>
<comment type="caution">
    <text evidence="2">The sequence shown here is derived from an EMBL/GenBank/DDBJ whole genome shotgun (WGS) entry which is preliminary data.</text>
</comment>
<feature type="region of interest" description="Disordered" evidence="1">
    <location>
        <begin position="28"/>
        <end position="74"/>
    </location>
</feature>
<evidence type="ECO:0000256" key="1">
    <source>
        <dbReference type="SAM" id="MobiDB-lite"/>
    </source>
</evidence>
<name>A0AAD3XIL6_NEPGR</name>
<sequence>MLWPWNNNVVGQQIPVDFDGENGYWRQQPVENEQPTRENKDVEQRPVEHEHPTIQANMMNNHHFLKEDPMDDRL</sequence>
<reference evidence="2" key="1">
    <citation type="submission" date="2023-05" db="EMBL/GenBank/DDBJ databases">
        <title>Nepenthes gracilis genome sequencing.</title>
        <authorList>
            <person name="Fukushima K."/>
        </authorList>
    </citation>
    <scope>NUCLEOTIDE SEQUENCE</scope>
    <source>
        <strain evidence="2">SING2019-196</strain>
    </source>
</reference>
<feature type="compositionally biased region" description="Basic and acidic residues" evidence="1">
    <location>
        <begin position="34"/>
        <end position="52"/>
    </location>
</feature>
<accession>A0AAD3XIL6</accession>
<evidence type="ECO:0000313" key="2">
    <source>
        <dbReference type="EMBL" id="GMH05894.1"/>
    </source>
</evidence>
<protein>
    <submittedName>
        <fullName evidence="2">Uncharacterized protein</fullName>
    </submittedName>
</protein>
<proteinExistence type="predicted"/>
<organism evidence="2 3">
    <name type="scientific">Nepenthes gracilis</name>
    <name type="common">Slender pitcher plant</name>
    <dbReference type="NCBI Taxonomy" id="150966"/>
    <lineage>
        <taxon>Eukaryota</taxon>
        <taxon>Viridiplantae</taxon>
        <taxon>Streptophyta</taxon>
        <taxon>Embryophyta</taxon>
        <taxon>Tracheophyta</taxon>
        <taxon>Spermatophyta</taxon>
        <taxon>Magnoliopsida</taxon>
        <taxon>eudicotyledons</taxon>
        <taxon>Gunneridae</taxon>
        <taxon>Pentapetalae</taxon>
        <taxon>Caryophyllales</taxon>
        <taxon>Nepenthaceae</taxon>
        <taxon>Nepenthes</taxon>
    </lineage>
</organism>
<dbReference type="AlphaFoldDB" id="A0AAD3XIL6"/>
<evidence type="ECO:0000313" key="3">
    <source>
        <dbReference type="Proteomes" id="UP001279734"/>
    </source>
</evidence>
<keyword evidence="3" id="KW-1185">Reference proteome</keyword>
<dbReference type="EMBL" id="BSYO01000006">
    <property type="protein sequence ID" value="GMH05894.1"/>
    <property type="molecule type" value="Genomic_DNA"/>
</dbReference>
<dbReference type="Proteomes" id="UP001279734">
    <property type="component" value="Unassembled WGS sequence"/>
</dbReference>